<sequence>MNASATNPTNPTNPTNQSHAPKRAVTILDGGMGRLLERLGAPFRLPEWSALALIEAPEYVSRAYQAFADSGADIITTNTFGLVPHMLGEARFHAQAQTLADRAGRLARAVADGAADRRSASPVRVAGSLPPLFESYRPDKFIAARAPEILAPLVQGLAPHIDFWLIETQSSTAEALTDLAFIRQTNSLPVYISYTLKDEAGRIGPPELRSGEGVGEAVAASLAAGADAVLFNCSQPEVMSEAIMAARRVIDASPTPAAGLGVYANAFLPEPPSDEPYAGISGIRPDLDPENYLKWVRRWVNQGATIVGGCCGIGPEHIAAIRKARLTF</sequence>
<organism evidence="7 8">
    <name type="scientific">Sodalis ligni</name>
    <dbReference type="NCBI Taxonomy" id="2697027"/>
    <lineage>
        <taxon>Bacteria</taxon>
        <taxon>Pseudomonadati</taxon>
        <taxon>Pseudomonadota</taxon>
        <taxon>Gammaproteobacteria</taxon>
        <taxon>Enterobacterales</taxon>
        <taxon>Bruguierivoracaceae</taxon>
        <taxon>Sodalis</taxon>
    </lineage>
</organism>
<dbReference type="GO" id="GO:0009086">
    <property type="term" value="P:methionine biosynthetic process"/>
    <property type="evidence" value="ECO:0007669"/>
    <property type="project" value="InterPro"/>
</dbReference>
<dbReference type="InterPro" id="IPR017226">
    <property type="entry name" value="BHMT-like"/>
</dbReference>
<dbReference type="PROSITE" id="PS50970">
    <property type="entry name" value="HCY"/>
    <property type="match status" value="1"/>
</dbReference>
<evidence type="ECO:0000256" key="3">
    <source>
        <dbReference type="PIRSR" id="PIRSR037505-2"/>
    </source>
</evidence>
<dbReference type="GO" id="GO:0008168">
    <property type="term" value="F:methyltransferase activity"/>
    <property type="evidence" value="ECO:0007669"/>
    <property type="project" value="UniProtKB-UniRule"/>
</dbReference>
<feature type="compositionally biased region" description="Low complexity" evidence="5">
    <location>
        <begin position="1"/>
        <end position="16"/>
    </location>
</feature>
<dbReference type="SUPFAM" id="SSF82282">
    <property type="entry name" value="Homocysteine S-methyltransferase"/>
    <property type="match status" value="1"/>
</dbReference>
<feature type="domain" description="Hcy-binding" evidence="6">
    <location>
        <begin position="14"/>
        <end position="325"/>
    </location>
</feature>
<evidence type="ECO:0000256" key="5">
    <source>
        <dbReference type="SAM" id="MobiDB-lite"/>
    </source>
</evidence>
<name>A0A4R1NF25_9GAMM</name>
<accession>A0A4R1NF25</accession>
<dbReference type="PANTHER" id="PTHR11103:SF18">
    <property type="entry name" value="SLR1189 PROTEIN"/>
    <property type="match status" value="1"/>
</dbReference>
<protein>
    <submittedName>
        <fullName evidence="7">Homocysteine S-methyltransferase</fullName>
    </submittedName>
</protein>
<evidence type="ECO:0000256" key="1">
    <source>
        <dbReference type="ARBA" id="ARBA00022603"/>
    </source>
</evidence>
<dbReference type="InterPro" id="IPR003726">
    <property type="entry name" value="HCY_dom"/>
</dbReference>
<feature type="region of interest" description="Disordered" evidence="5">
    <location>
        <begin position="1"/>
        <end position="22"/>
    </location>
</feature>
<keyword evidence="8" id="KW-1185">Reference proteome</keyword>
<evidence type="ECO:0000256" key="4">
    <source>
        <dbReference type="PROSITE-ProRule" id="PRU00333"/>
    </source>
</evidence>
<feature type="binding site" evidence="3 4">
    <location>
        <position position="233"/>
    </location>
    <ligand>
        <name>Zn(2+)</name>
        <dbReference type="ChEBI" id="CHEBI:29105"/>
    </ligand>
</feature>
<comment type="caution">
    <text evidence="7">The sequence shown here is derived from an EMBL/GenBank/DDBJ whole genome shotgun (WGS) entry which is preliminary data.</text>
</comment>
<keyword evidence="1 4" id="KW-0489">Methyltransferase</keyword>
<gene>
    <name evidence="7" type="ORF">EZJ58_3688</name>
</gene>
<dbReference type="GO" id="GO:0032259">
    <property type="term" value="P:methylation"/>
    <property type="evidence" value="ECO:0007669"/>
    <property type="project" value="UniProtKB-KW"/>
</dbReference>
<keyword evidence="3 4" id="KW-0479">Metal-binding</keyword>
<evidence type="ECO:0000313" key="7">
    <source>
        <dbReference type="EMBL" id="TCL05499.1"/>
    </source>
</evidence>
<dbReference type="GO" id="GO:0008270">
    <property type="term" value="F:zinc ion binding"/>
    <property type="evidence" value="ECO:0007669"/>
    <property type="project" value="InterPro"/>
</dbReference>
<dbReference type="AlphaFoldDB" id="A0A4R1NF25"/>
<feature type="binding site" evidence="3 4">
    <location>
        <position position="311"/>
    </location>
    <ligand>
        <name>Zn(2+)</name>
        <dbReference type="ChEBI" id="CHEBI:29105"/>
    </ligand>
</feature>
<dbReference type="EMBL" id="SJOI01000001">
    <property type="protein sequence ID" value="TCL05499.1"/>
    <property type="molecule type" value="Genomic_DNA"/>
</dbReference>
<dbReference type="OrthoDB" id="9803687at2"/>
<dbReference type="RefSeq" id="WP_132924199.1">
    <property type="nucleotide sequence ID" value="NZ_SJOI01000001.1"/>
</dbReference>
<dbReference type="Gene3D" id="3.20.20.330">
    <property type="entry name" value="Homocysteine-binding-like domain"/>
    <property type="match status" value="1"/>
</dbReference>
<dbReference type="PANTHER" id="PTHR11103">
    <property type="entry name" value="SLR1189 PROTEIN"/>
    <property type="match status" value="1"/>
</dbReference>
<keyword evidence="2 4" id="KW-0808">Transferase</keyword>
<dbReference type="PIRSF" id="PIRSF037505">
    <property type="entry name" value="Betaine_HMT"/>
    <property type="match status" value="1"/>
</dbReference>
<evidence type="ECO:0000259" key="6">
    <source>
        <dbReference type="PROSITE" id="PS50970"/>
    </source>
</evidence>
<dbReference type="Proteomes" id="UP000294555">
    <property type="component" value="Unassembled WGS sequence"/>
</dbReference>
<keyword evidence="3 4" id="KW-0862">Zinc</keyword>
<feature type="binding site" evidence="3 4">
    <location>
        <position position="310"/>
    </location>
    <ligand>
        <name>Zn(2+)</name>
        <dbReference type="ChEBI" id="CHEBI:29105"/>
    </ligand>
</feature>
<proteinExistence type="predicted"/>
<dbReference type="InterPro" id="IPR036589">
    <property type="entry name" value="HCY_dom_sf"/>
</dbReference>
<reference evidence="7 8" key="1">
    <citation type="submission" date="2019-02" db="EMBL/GenBank/DDBJ databases">
        <title>Investigation of anaerobic lignin degradation for improved lignocellulosic biofuels.</title>
        <authorList>
            <person name="Deangelis K."/>
        </authorList>
    </citation>
    <scope>NUCLEOTIDE SEQUENCE [LARGE SCALE GENOMIC DNA]</scope>
    <source>
        <strain evidence="7 8">159R</strain>
    </source>
</reference>
<evidence type="ECO:0000313" key="8">
    <source>
        <dbReference type="Proteomes" id="UP000294555"/>
    </source>
</evidence>
<comment type="cofactor">
    <cofactor evidence="3">
        <name>Zn(2+)</name>
        <dbReference type="ChEBI" id="CHEBI:29105"/>
    </cofactor>
    <text evidence="3">Binds 1 zinc ion per subunit.</text>
</comment>
<evidence type="ECO:0000256" key="2">
    <source>
        <dbReference type="ARBA" id="ARBA00022679"/>
    </source>
</evidence>
<dbReference type="Pfam" id="PF02574">
    <property type="entry name" value="S-methyl_trans"/>
    <property type="match status" value="1"/>
</dbReference>